<dbReference type="SMART" id="SM00220">
    <property type="entry name" value="S_TKc"/>
    <property type="match status" value="1"/>
</dbReference>
<feature type="domain" description="Protein kinase" evidence="9">
    <location>
        <begin position="1"/>
        <end position="178"/>
    </location>
</feature>
<reference evidence="10" key="1">
    <citation type="submission" date="2020-06" db="EMBL/GenBank/DDBJ databases">
        <title>Draft genome of Bugula neritina, a colonial animal packing powerful symbionts and potential medicines.</title>
        <authorList>
            <person name="Rayko M."/>
        </authorList>
    </citation>
    <scope>NUCLEOTIDE SEQUENCE [LARGE SCALE GENOMIC DNA]</scope>
    <source>
        <strain evidence="10">Kwan_BN1</strain>
    </source>
</reference>
<dbReference type="EMBL" id="VXIV02000816">
    <property type="protein sequence ID" value="KAF6035866.1"/>
    <property type="molecule type" value="Genomic_DNA"/>
</dbReference>
<evidence type="ECO:0000256" key="8">
    <source>
        <dbReference type="ARBA" id="ARBA00022842"/>
    </source>
</evidence>
<dbReference type="InterPro" id="IPR011009">
    <property type="entry name" value="Kinase-like_dom_sf"/>
</dbReference>
<dbReference type="OrthoDB" id="2914378at2759"/>
<evidence type="ECO:0000259" key="9">
    <source>
        <dbReference type="PROSITE" id="PS50011"/>
    </source>
</evidence>
<dbReference type="Gene3D" id="1.10.510.10">
    <property type="entry name" value="Transferase(Phosphotransferase) domain 1"/>
    <property type="match status" value="1"/>
</dbReference>
<evidence type="ECO:0000256" key="2">
    <source>
        <dbReference type="ARBA" id="ARBA00008874"/>
    </source>
</evidence>
<comment type="similarity">
    <text evidence="2">Belongs to the protein kinase superfamily. STE Ser/Thr protein kinase family. STE20 subfamily.</text>
</comment>
<dbReference type="FunFam" id="1.10.510.10:FF:000768">
    <property type="entry name" value="Non-specific serine/threonine protein kinase"/>
    <property type="match status" value="1"/>
</dbReference>
<dbReference type="PANTHER" id="PTHR45832">
    <property type="entry name" value="SERINE/THREONINE-PROTEIN KINASE SAMKA-RELATED-RELATED"/>
    <property type="match status" value="1"/>
</dbReference>
<evidence type="ECO:0000256" key="4">
    <source>
        <dbReference type="ARBA" id="ARBA00022679"/>
    </source>
</evidence>
<dbReference type="InterPro" id="IPR000719">
    <property type="entry name" value="Prot_kinase_dom"/>
</dbReference>
<dbReference type="SUPFAM" id="SSF56112">
    <property type="entry name" value="Protein kinase-like (PK-like)"/>
    <property type="match status" value="1"/>
</dbReference>
<keyword evidence="11" id="KW-1185">Reference proteome</keyword>
<dbReference type="InterPro" id="IPR008271">
    <property type="entry name" value="Ser/Thr_kinase_AS"/>
</dbReference>
<evidence type="ECO:0000256" key="3">
    <source>
        <dbReference type="ARBA" id="ARBA00012513"/>
    </source>
</evidence>
<keyword evidence="8" id="KW-0460">Magnesium</keyword>
<gene>
    <name evidence="10" type="ORF">EB796_005826</name>
</gene>
<organism evidence="10 11">
    <name type="scientific">Bugula neritina</name>
    <name type="common">Brown bryozoan</name>
    <name type="synonym">Sertularia neritina</name>
    <dbReference type="NCBI Taxonomy" id="10212"/>
    <lineage>
        <taxon>Eukaryota</taxon>
        <taxon>Metazoa</taxon>
        <taxon>Spiralia</taxon>
        <taxon>Lophotrochozoa</taxon>
        <taxon>Bryozoa</taxon>
        <taxon>Gymnolaemata</taxon>
        <taxon>Cheilostomatida</taxon>
        <taxon>Flustrina</taxon>
        <taxon>Buguloidea</taxon>
        <taxon>Bugulidae</taxon>
        <taxon>Bugula</taxon>
    </lineage>
</organism>
<comment type="cofactor">
    <cofactor evidence="1">
        <name>Mg(2+)</name>
        <dbReference type="ChEBI" id="CHEBI:18420"/>
    </cofactor>
</comment>
<name>A0A7J7KE98_BUGNE</name>
<keyword evidence="4" id="KW-0808">Transferase</keyword>
<keyword evidence="6" id="KW-0547">Nucleotide-binding</keyword>
<proteinExistence type="inferred from homology"/>
<keyword evidence="5" id="KW-0479">Metal-binding</keyword>
<evidence type="ECO:0000313" key="11">
    <source>
        <dbReference type="Proteomes" id="UP000593567"/>
    </source>
</evidence>
<dbReference type="AlphaFoldDB" id="A0A7J7KE98"/>
<comment type="caution">
    <text evidence="10">The sequence shown here is derived from an EMBL/GenBank/DDBJ whole genome shotgun (WGS) entry which is preliminary data.</text>
</comment>
<dbReference type="Pfam" id="PF00069">
    <property type="entry name" value="Pkinase"/>
    <property type="match status" value="1"/>
</dbReference>
<evidence type="ECO:0000313" key="10">
    <source>
        <dbReference type="EMBL" id="KAF6035866.1"/>
    </source>
</evidence>
<dbReference type="Proteomes" id="UP000593567">
    <property type="component" value="Unassembled WGS sequence"/>
</dbReference>
<dbReference type="InterPro" id="IPR051931">
    <property type="entry name" value="PAK3-like"/>
</dbReference>
<protein>
    <recommendedName>
        <fullName evidence="3">non-specific serine/threonine protein kinase</fullName>
        <ecNumber evidence="3">2.7.11.1</ecNumber>
    </recommendedName>
</protein>
<dbReference type="PANTHER" id="PTHR45832:SF22">
    <property type="entry name" value="SERINE_THREONINE-PROTEIN KINASE SAMKA-RELATED"/>
    <property type="match status" value="1"/>
</dbReference>
<dbReference type="GO" id="GO:0004674">
    <property type="term" value="F:protein serine/threonine kinase activity"/>
    <property type="evidence" value="ECO:0007669"/>
    <property type="project" value="UniProtKB-EC"/>
</dbReference>
<evidence type="ECO:0000256" key="1">
    <source>
        <dbReference type="ARBA" id="ARBA00001946"/>
    </source>
</evidence>
<keyword evidence="7" id="KW-0067">ATP-binding</keyword>
<evidence type="ECO:0000256" key="6">
    <source>
        <dbReference type="ARBA" id="ARBA00022741"/>
    </source>
</evidence>
<accession>A0A7J7KE98</accession>
<dbReference type="GO" id="GO:0005524">
    <property type="term" value="F:ATP binding"/>
    <property type="evidence" value="ECO:0007669"/>
    <property type="project" value="UniProtKB-KW"/>
</dbReference>
<dbReference type="GO" id="GO:0046872">
    <property type="term" value="F:metal ion binding"/>
    <property type="evidence" value="ECO:0007669"/>
    <property type="project" value="UniProtKB-KW"/>
</dbReference>
<dbReference type="PROSITE" id="PS50011">
    <property type="entry name" value="PROTEIN_KINASE_DOM"/>
    <property type="match status" value="1"/>
</dbReference>
<evidence type="ECO:0000256" key="7">
    <source>
        <dbReference type="ARBA" id="ARBA00022840"/>
    </source>
</evidence>
<evidence type="ECO:0000256" key="5">
    <source>
        <dbReference type="ARBA" id="ARBA00022723"/>
    </source>
</evidence>
<dbReference type="PROSITE" id="PS00108">
    <property type="entry name" value="PROTEIN_KINASE_ST"/>
    <property type="match status" value="1"/>
</dbReference>
<sequence length="202" mass="22970">MEYLDVGCLTSLCTHVVLNEPTIATITREVLRGLSYLHSHRIMHRDIKSDNVLVGDDGAIKIADFGFCAQLRPDKEKRVTYGGTTYWMSPEVIAGKEYNEKADIWSLGIMVMEMIQSEPPYINDSQFKAMQKIMKQGRPKLKKEVKISKELDKFLDLCLAKRAEKRASADTLLSHPFIVGNAYSSVEKLIPLIQRLTQQMYA</sequence>
<dbReference type="EC" id="2.7.11.1" evidence="3"/>